<protein>
    <submittedName>
        <fullName evidence="1">SAV0927 family protein</fullName>
    </submittedName>
</protein>
<dbReference type="Pfam" id="PF11256">
    <property type="entry name" value="SAV0927-like"/>
    <property type="match status" value="1"/>
</dbReference>
<dbReference type="RefSeq" id="WP_204708391.1">
    <property type="nucleotide sequence ID" value="NZ_JBHSZV010000062.1"/>
</dbReference>
<keyword evidence="2" id="KW-1185">Reference proteome</keyword>
<reference evidence="2" key="1">
    <citation type="journal article" date="2019" name="Int. J. Syst. Evol. Microbiol.">
        <title>The Global Catalogue of Microorganisms (GCM) 10K type strain sequencing project: providing services to taxonomists for standard genome sequencing and annotation.</title>
        <authorList>
            <consortium name="The Broad Institute Genomics Platform"/>
            <consortium name="The Broad Institute Genome Sequencing Center for Infectious Disease"/>
            <person name="Wu L."/>
            <person name="Ma J."/>
        </authorList>
    </citation>
    <scope>NUCLEOTIDE SEQUENCE [LARGE SCALE GENOMIC DNA]</scope>
    <source>
        <strain evidence="2">CGMCC 4.1621</strain>
    </source>
</reference>
<evidence type="ECO:0000313" key="2">
    <source>
        <dbReference type="Proteomes" id="UP001596410"/>
    </source>
</evidence>
<dbReference type="InterPro" id="IPR021415">
    <property type="entry name" value="SAV0927-like"/>
</dbReference>
<name>A0ABW2ESN5_9BACI</name>
<comment type="caution">
    <text evidence="1">The sequence shown here is derived from an EMBL/GenBank/DDBJ whole genome shotgun (WGS) entry which is preliminary data.</text>
</comment>
<proteinExistence type="predicted"/>
<gene>
    <name evidence="1" type="ORF">ACFQIC_19495</name>
</gene>
<evidence type="ECO:0000313" key="1">
    <source>
        <dbReference type="EMBL" id="MFC7063986.1"/>
    </source>
</evidence>
<accession>A0ABW2ESN5</accession>
<organism evidence="1 2">
    <name type="scientific">Halobacillus seohaensis</name>
    <dbReference type="NCBI Taxonomy" id="447421"/>
    <lineage>
        <taxon>Bacteria</taxon>
        <taxon>Bacillati</taxon>
        <taxon>Bacillota</taxon>
        <taxon>Bacilli</taxon>
        <taxon>Bacillales</taxon>
        <taxon>Bacillaceae</taxon>
        <taxon>Halobacillus</taxon>
    </lineage>
</organism>
<sequence>MSKLKVLSDSEEQTNTRFISFTVGSRRYEFAFMKANYFDQDTLVIDLMGNRNYLLNHDTLERKGHIEHVFHMNEMEADQLRDCFQSFL</sequence>
<dbReference type="EMBL" id="JBHSZV010000062">
    <property type="protein sequence ID" value="MFC7063986.1"/>
    <property type="molecule type" value="Genomic_DNA"/>
</dbReference>
<dbReference type="Proteomes" id="UP001596410">
    <property type="component" value="Unassembled WGS sequence"/>
</dbReference>